<dbReference type="Proteomes" id="UP000509470">
    <property type="component" value="Segment"/>
</dbReference>
<organism evidence="2 3">
    <name type="scientific">Leptospira phage LE1</name>
    <dbReference type="NCBI Taxonomy" id="137511"/>
    <lineage>
        <taxon>Viruses</taxon>
        <taxon>Duplodnaviria</taxon>
        <taxon>Heunggongvirae</taxon>
        <taxon>Uroviricota</taxon>
        <taxon>Caudoviricetes</taxon>
        <taxon>Saintgironsvirus</taxon>
        <taxon>Saintgironsvirus LE1</taxon>
    </lineage>
</organism>
<evidence type="ECO:0000256" key="1">
    <source>
        <dbReference type="SAM" id="MobiDB-lite"/>
    </source>
</evidence>
<feature type="compositionally biased region" description="Polar residues" evidence="1">
    <location>
        <begin position="1"/>
        <end position="29"/>
    </location>
</feature>
<feature type="region of interest" description="Disordered" evidence="1">
    <location>
        <begin position="1"/>
        <end position="47"/>
    </location>
</feature>
<gene>
    <name evidence="2" type="ORF">LE1-0056</name>
</gene>
<name>Q6NDY7_9CAUD</name>
<proteinExistence type="predicted"/>
<evidence type="ECO:0000313" key="2">
    <source>
        <dbReference type="EMBL" id="CAE14751.1"/>
    </source>
</evidence>
<dbReference type="EMBL" id="BX571876">
    <property type="protein sequence ID" value="CAE14751.1"/>
    <property type="molecule type" value="Genomic_DNA"/>
</dbReference>
<accession>Q6NDY7</accession>
<protein>
    <submittedName>
        <fullName evidence="2">Uncharacterized protein</fullName>
    </submittedName>
</protein>
<reference evidence="3" key="1">
    <citation type="journal article" date="2000" name="J. Bacteriol.">
        <title>The LE1 bacteriophage replicates as a plasmid within Leptospira biflexa: construction of an L. biflexa-Escherichia coli shuttle vector.</title>
        <authorList>
            <person name="Saint Girons I."/>
            <person name="Bourhy P."/>
            <person name="Ottone C."/>
            <person name="Picardeau M."/>
            <person name="Yelton D."/>
            <person name="Hendrix R.W."/>
            <person name="Glaser P."/>
            <person name="Charon N."/>
        </authorList>
    </citation>
    <scope>NUCLEOTIDE SEQUENCE [LARGE SCALE GENOMIC DNA]</scope>
</reference>
<keyword evidence="3" id="KW-1185">Reference proteome</keyword>
<evidence type="ECO:0000313" key="3">
    <source>
        <dbReference type="Proteomes" id="UP000509470"/>
    </source>
</evidence>
<sequence>MINQCNRHQAITGAQNDPPNVIHGTSRTSGDYFLDPTKEGDQWQSSNHPIIYPPKTLRIKLILVTLLCL</sequence>